<comment type="similarity">
    <text evidence="7">Belongs to the shootin family.</text>
</comment>
<evidence type="ECO:0000256" key="9">
    <source>
        <dbReference type="ARBA" id="ARBA00022473"/>
    </source>
</evidence>
<evidence type="ECO:0000256" key="7">
    <source>
        <dbReference type="ARBA" id="ARBA00010041"/>
    </source>
</evidence>
<dbReference type="GO" id="GO:0030175">
    <property type="term" value="C:filopodium"/>
    <property type="evidence" value="ECO:0007669"/>
    <property type="project" value="UniProtKB-SubCell"/>
</dbReference>
<evidence type="ECO:0000256" key="14">
    <source>
        <dbReference type="SAM" id="Coils"/>
    </source>
</evidence>
<accession>A0AAE0V3C3</accession>
<dbReference type="GO" id="GO:2001224">
    <property type="term" value="P:positive regulation of neuron migration"/>
    <property type="evidence" value="ECO:0007669"/>
    <property type="project" value="TreeGrafter"/>
</dbReference>
<evidence type="ECO:0000256" key="13">
    <source>
        <dbReference type="ARBA" id="ARBA00023273"/>
    </source>
</evidence>
<dbReference type="InterPro" id="IPR024849">
    <property type="entry name" value="Shootin-1"/>
</dbReference>
<keyword evidence="16" id="KW-1185">Reference proteome</keyword>
<evidence type="ECO:0000313" key="16">
    <source>
        <dbReference type="Proteomes" id="UP001274896"/>
    </source>
</evidence>
<dbReference type="PANTHER" id="PTHR46606:SF3">
    <property type="entry name" value="SHOOTIN-1"/>
    <property type="match status" value="1"/>
</dbReference>
<evidence type="ECO:0000256" key="6">
    <source>
        <dbReference type="ARBA" id="ARBA00004624"/>
    </source>
</evidence>
<dbReference type="PANTHER" id="PTHR46606">
    <property type="entry name" value="SHOOTIN-1"/>
    <property type="match status" value="1"/>
</dbReference>
<dbReference type="GO" id="GO:0005737">
    <property type="term" value="C:cytoplasm"/>
    <property type="evidence" value="ECO:0007669"/>
    <property type="project" value="TreeGrafter"/>
</dbReference>
<evidence type="ECO:0000256" key="5">
    <source>
        <dbReference type="ARBA" id="ARBA00004510"/>
    </source>
</evidence>
<dbReference type="AlphaFoldDB" id="A0AAE0V3C3"/>
<evidence type="ECO:0000256" key="3">
    <source>
        <dbReference type="ARBA" id="ARBA00004486"/>
    </source>
</evidence>
<evidence type="ECO:0000313" key="15">
    <source>
        <dbReference type="EMBL" id="KAK3538089.1"/>
    </source>
</evidence>
<keyword evidence="13" id="KW-0966">Cell projection</keyword>
<name>A0AAE0V3C3_9TELE</name>
<evidence type="ECO:0000256" key="4">
    <source>
        <dbReference type="ARBA" id="ARBA00004489"/>
    </source>
</evidence>
<keyword evidence="11 14" id="KW-0175">Coiled coil</keyword>
<keyword evidence="10" id="KW-0963">Cytoplasm</keyword>
<evidence type="ECO:0000256" key="8">
    <source>
        <dbReference type="ARBA" id="ARBA00017666"/>
    </source>
</evidence>
<evidence type="ECO:0000256" key="11">
    <source>
        <dbReference type="ARBA" id="ARBA00023054"/>
    </source>
</evidence>
<protein>
    <recommendedName>
        <fullName evidence="8">Shootin-1</fullName>
    </recommendedName>
</protein>
<dbReference type="Proteomes" id="UP001274896">
    <property type="component" value="Unassembled WGS sequence"/>
</dbReference>
<evidence type="ECO:0000256" key="2">
    <source>
        <dbReference type="ARBA" id="ARBA00004484"/>
    </source>
</evidence>
<evidence type="ECO:0000256" key="10">
    <source>
        <dbReference type="ARBA" id="ARBA00022490"/>
    </source>
</evidence>
<dbReference type="GO" id="GO:0043204">
    <property type="term" value="C:perikaryon"/>
    <property type="evidence" value="ECO:0007669"/>
    <property type="project" value="UniProtKB-SubCell"/>
</dbReference>
<evidence type="ECO:0000256" key="1">
    <source>
        <dbReference type="ARBA" id="ARBA00004245"/>
    </source>
</evidence>
<comment type="subcellular location">
    <subcellularLocation>
        <location evidence="4">Cell projection</location>
        <location evidence="4">Axon</location>
    </subcellularLocation>
    <subcellularLocation>
        <location evidence="3">Cell projection</location>
        <location evidence="3">Filopodium</location>
    </subcellularLocation>
    <subcellularLocation>
        <location evidence="6">Cell projection</location>
        <location evidence="6">Growth cone</location>
    </subcellularLocation>
    <subcellularLocation>
        <location evidence="5">Cell projection</location>
        <location evidence="5">Lamellipodium</location>
    </subcellularLocation>
    <subcellularLocation>
        <location evidence="1">Cytoplasm</location>
        <location evidence="1">Cytoskeleton</location>
    </subcellularLocation>
    <subcellularLocation>
        <location evidence="2">Perikaryon</location>
    </subcellularLocation>
</comment>
<dbReference type="EMBL" id="JAUCMX010000008">
    <property type="protein sequence ID" value="KAK3538089.1"/>
    <property type="molecule type" value="Genomic_DNA"/>
</dbReference>
<dbReference type="GO" id="GO:0030027">
    <property type="term" value="C:lamellipodium"/>
    <property type="evidence" value="ECO:0007669"/>
    <property type="project" value="UniProtKB-SubCell"/>
</dbReference>
<dbReference type="GO" id="GO:0044295">
    <property type="term" value="C:axonal growth cone"/>
    <property type="evidence" value="ECO:0007669"/>
    <property type="project" value="TreeGrafter"/>
</dbReference>
<dbReference type="GO" id="GO:0048812">
    <property type="term" value="P:neuron projection morphogenesis"/>
    <property type="evidence" value="ECO:0007669"/>
    <property type="project" value="TreeGrafter"/>
</dbReference>
<keyword evidence="12" id="KW-0206">Cytoskeleton</keyword>
<reference evidence="15" key="1">
    <citation type="submission" date="2023-06" db="EMBL/GenBank/DDBJ databases">
        <title>Male Hemibagrus guttatus genome.</title>
        <authorList>
            <person name="Bian C."/>
        </authorList>
    </citation>
    <scope>NUCLEOTIDE SEQUENCE</scope>
    <source>
        <strain evidence="15">Male_cb2023</strain>
        <tissue evidence="15">Muscle</tissue>
    </source>
</reference>
<comment type="caution">
    <text evidence="15">The sequence shown here is derived from an EMBL/GenBank/DDBJ whole genome shotgun (WGS) entry which is preliminary data.</text>
</comment>
<dbReference type="GO" id="GO:0005856">
    <property type="term" value="C:cytoskeleton"/>
    <property type="evidence" value="ECO:0007669"/>
    <property type="project" value="UniProtKB-SubCell"/>
</dbReference>
<keyword evidence="9" id="KW-0217">Developmental protein</keyword>
<feature type="coiled-coil region" evidence="14">
    <location>
        <begin position="19"/>
        <end position="133"/>
    </location>
</feature>
<evidence type="ECO:0000256" key="12">
    <source>
        <dbReference type="ARBA" id="ARBA00023212"/>
    </source>
</evidence>
<organism evidence="15 16">
    <name type="scientific">Hemibagrus guttatus</name>
    <dbReference type="NCBI Taxonomy" id="175788"/>
    <lineage>
        <taxon>Eukaryota</taxon>
        <taxon>Metazoa</taxon>
        <taxon>Chordata</taxon>
        <taxon>Craniata</taxon>
        <taxon>Vertebrata</taxon>
        <taxon>Euteleostomi</taxon>
        <taxon>Actinopterygii</taxon>
        <taxon>Neopterygii</taxon>
        <taxon>Teleostei</taxon>
        <taxon>Ostariophysi</taxon>
        <taxon>Siluriformes</taxon>
        <taxon>Bagridae</taxon>
        <taxon>Hemibagrus</taxon>
    </lineage>
</organism>
<proteinExistence type="inferred from homology"/>
<sequence>MASTEEGEEVQMRTISELSDQAIRHYEGLRKEHEKTKKECKQLKQERDEALKKLEDFERVSHRVLKEVNSMQENLEVEKVCRQTVEALATKLNRQNRSLKRKSMMYMAHLDANVIAEINLNDDEDEENREEEEPGTCSSSHCQLIISVASGFLIRN</sequence>
<gene>
    <name evidence="15" type="ORF">QTP70_029179</name>
</gene>